<proteinExistence type="predicted"/>
<evidence type="ECO:0000313" key="3">
    <source>
        <dbReference type="WBParaSite" id="maker-unitig_29742-snap-gene-0.2-mRNA-1"/>
    </source>
</evidence>
<dbReference type="Gene3D" id="1.20.144.10">
    <property type="entry name" value="Phosphatidic acid phosphatase type 2/haloperoxidase"/>
    <property type="match status" value="1"/>
</dbReference>
<dbReference type="InterPro" id="IPR036938">
    <property type="entry name" value="PAP2/HPO_sf"/>
</dbReference>
<organism evidence="2 3">
    <name type="scientific">Macrostomum lignano</name>
    <dbReference type="NCBI Taxonomy" id="282301"/>
    <lineage>
        <taxon>Eukaryota</taxon>
        <taxon>Metazoa</taxon>
        <taxon>Spiralia</taxon>
        <taxon>Lophotrochozoa</taxon>
        <taxon>Platyhelminthes</taxon>
        <taxon>Rhabditophora</taxon>
        <taxon>Macrostomorpha</taxon>
        <taxon>Macrostomida</taxon>
        <taxon>Macrostomidae</taxon>
        <taxon>Macrostomum</taxon>
    </lineage>
</organism>
<reference evidence="3" key="1">
    <citation type="submission" date="2016-11" db="UniProtKB">
        <authorList>
            <consortium name="WormBaseParasite"/>
        </authorList>
    </citation>
    <scope>IDENTIFICATION</scope>
</reference>
<keyword evidence="1" id="KW-1133">Transmembrane helix</keyword>
<dbReference type="SUPFAM" id="SSF48317">
    <property type="entry name" value="Acid phosphatase/Vanadium-dependent haloperoxidase"/>
    <property type="match status" value="1"/>
</dbReference>
<keyword evidence="2" id="KW-1185">Reference proteome</keyword>
<dbReference type="WBParaSite" id="maker-unitig_29742-snap-gene-0.2-mRNA-1">
    <property type="protein sequence ID" value="maker-unitig_29742-snap-gene-0.2-mRNA-1"/>
    <property type="gene ID" value="maker-unitig_29742-snap-gene-0.2"/>
</dbReference>
<keyword evidence="1" id="KW-0812">Transmembrane</keyword>
<keyword evidence="1" id="KW-0472">Membrane</keyword>
<dbReference type="Proteomes" id="UP000095280">
    <property type="component" value="Unplaced"/>
</dbReference>
<evidence type="ECO:0000313" key="2">
    <source>
        <dbReference type="Proteomes" id="UP000095280"/>
    </source>
</evidence>
<name>A0A1I8FDN3_9PLAT</name>
<dbReference type="AlphaFoldDB" id="A0A1I8FDN3"/>
<accession>A0A1I8FDN3</accession>
<evidence type="ECO:0000256" key="1">
    <source>
        <dbReference type="SAM" id="Phobius"/>
    </source>
</evidence>
<protein>
    <submittedName>
        <fullName evidence="3">AcidPPc domain-containing protein</fullName>
    </submittedName>
</protein>
<sequence>MIWLYYFCLAAPATELLTILTFSAICCNSSVPYPVSICRPTMSKWEFKDAQMSFPSGHTSYSLFVVVFWLAICHMKARRLSRCQLFWGLSDYKHHWSDVLGARRLWVPEWRGRVAPSTRNVPLTAAAGSIFVSSAACTGCCSRQR</sequence>
<feature type="transmembrane region" description="Helical" evidence="1">
    <location>
        <begin position="52"/>
        <end position="72"/>
    </location>
</feature>